<dbReference type="PANTHER" id="PTHR11802:SF361">
    <property type="entry name" value="SERINE CARBOXYPEPTIDASE-LIKE 11-RELATED"/>
    <property type="match status" value="1"/>
</dbReference>
<keyword evidence="5" id="KW-1185">Reference proteome</keyword>
<dbReference type="GO" id="GO:0003676">
    <property type="term" value="F:nucleic acid binding"/>
    <property type="evidence" value="ECO:0007669"/>
    <property type="project" value="InterPro"/>
</dbReference>
<dbReference type="CDD" id="cd06222">
    <property type="entry name" value="RNase_H_like"/>
    <property type="match status" value="1"/>
</dbReference>
<dbReference type="SUPFAM" id="SSF56672">
    <property type="entry name" value="DNA/RNA polymerases"/>
    <property type="match status" value="1"/>
</dbReference>
<proteinExistence type="inferred from homology"/>
<dbReference type="InterPro" id="IPR029058">
    <property type="entry name" value="AB_hydrolase_fold"/>
</dbReference>
<dbReference type="GO" id="GO:0004523">
    <property type="term" value="F:RNA-DNA hybrid ribonuclease activity"/>
    <property type="evidence" value="ECO:0007669"/>
    <property type="project" value="InterPro"/>
</dbReference>
<dbReference type="AlphaFoldDB" id="A0A087GD48"/>
<dbReference type="eggNOG" id="KOG1282">
    <property type="taxonomic scope" value="Eukaryota"/>
</dbReference>
<comment type="similarity">
    <text evidence="1">Belongs to the peptidase S10 family.</text>
</comment>
<dbReference type="CDD" id="cd01650">
    <property type="entry name" value="RT_nLTR_like"/>
    <property type="match status" value="1"/>
</dbReference>
<reference evidence="5" key="1">
    <citation type="journal article" date="2015" name="Nat. Plants">
        <title>Genome expansion of Arabis alpina linked with retrotransposition and reduced symmetric DNA methylation.</title>
        <authorList>
            <person name="Willing E.M."/>
            <person name="Rawat V."/>
            <person name="Mandakova T."/>
            <person name="Maumus F."/>
            <person name="James G.V."/>
            <person name="Nordstroem K.J."/>
            <person name="Becker C."/>
            <person name="Warthmann N."/>
            <person name="Chica C."/>
            <person name="Szarzynska B."/>
            <person name="Zytnicki M."/>
            <person name="Albani M.C."/>
            <person name="Kiefer C."/>
            <person name="Bergonzi S."/>
            <person name="Castaings L."/>
            <person name="Mateos J.L."/>
            <person name="Berns M.C."/>
            <person name="Bujdoso N."/>
            <person name="Piofczyk T."/>
            <person name="de Lorenzo L."/>
            <person name="Barrero-Sicilia C."/>
            <person name="Mateos I."/>
            <person name="Piednoel M."/>
            <person name="Hagmann J."/>
            <person name="Chen-Min-Tao R."/>
            <person name="Iglesias-Fernandez R."/>
            <person name="Schuster S.C."/>
            <person name="Alonso-Blanco C."/>
            <person name="Roudier F."/>
            <person name="Carbonero P."/>
            <person name="Paz-Ares J."/>
            <person name="Davis S.J."/>
            <person name="Pecinka A."/>
            <person name="Quesneville H."/>
            <person name="Colot V."/>
            <person name="Lysak M.A."/>
            <person name="Weigel D."/>
            <person name="Coupland G."/>
            <person name="Schneeberger K."/>
        </authorList>
    </citation>
    <scope>NUCLEOTIDE SEQUENCE [LARGE SCALE GENOMIC DNA]</scope>
    <source>
        <strain evidence="5">cv. Pajares</strain>
    </source>
</reference>
<dbReference type="Pfam" id="PF13456">
    <property type="entry name" value="RVT_3"/>
    <property type="match status" value="1"/>
</dbReference>
<accession>A0A087GD48</accession>
<dbReference type="InterPro" id="IPR044730">
    <property type="entry name" value="RNase_H-like_dom_plant"/>
</dbReference>
<dbReference type="InterPro" id="IPR001563">
    <property type="entry name" value="Peptidase_S10"/>
</dbReference>
<dbReference type="Gene3D" id="3.40.50.11320">
    <property type="match status" value="1"/>
</dbReference>
<evidence type="ECO:0000259" key="3">
    <source>
        <dbReference type="PROSITE" id="PS50878"/>
    </source>
</evidence>
<evidence type="ECO:0000256" key="2">
    <source>
        <dbReference type="SAM" id="SignalP"/>
    </source>
</evidence>
<dbReference type="EMBL" id="CM002876">
    <property type="protein sequence ID" value="KFK27800.1"/>
    <property type="molecule type" value="Genomic_DNA"/>
</dbReference>
<feature type="chain" id="PRO_5001821893" description="Reverse transcriptase domain-containing protein" evidence="2">
    <location>
        <begin position="21"/>
        <end position="1257"/>
    </location>
</feature>
<dbReference type="InterPro" id="IPR043502">
    <property type="entry name" value="DNA/RNA_pol_sf"/>
</dbReference>
<feature type="domain" description="Reverse transcriptase" evidence="3">
    <location>
        <begin position="470"/>
        <end position="736"/>
    </location>
</feature>
<evidence type="ECO:0000313" key="5">
    <source>
        <dbReference type="Proteomes" id="UP000029120"/>
    </source>
</evidence>
<dbReference type="GO" id="GO:0016747">
    <property type="term" value="F:acyltransferase activity, transferring groups other than amino-acyl groups"/>
    <property type="evidence" value="ECO:0007669"/>
    <property type="project" value="TreeGrafter"/>
</dbReference>
<dbReference type="eggNOG" id="KOG1075">
    <property type="taxonomic scope" value="Eukaryota"/>
</dbReference>
<dbReference type="SUPFAM" id="SSF53474">
    <property type="entry name" value="alpha/beta-Hydrolases"/>
    <property type="match status" value="2"/>
</dbReference>
<dbReference type="Pfam" id="PF00078">
    <property type="entry name" value="RVT_1"/>
    <property type="match status" value="1"/>
</dbReference>
<evidence type="ECO:0000256" key="1">
    <source>
        <dbReference type="ARBA" id="ARBA00009431"/>
    </source>
</evidence>
<dbReference type="SUPFAM" id="SSF53098">
    <property type="entry name" value="Ribonuclease H-like"/>
    <property type="match status" value="1"/>
</dbReference>
<dbReference type="Pfam" id="PF13966">
    <property type="entry name" value="zf-RVT"/>
    <property type="match status" value="1"/>
</dbReference>
<feature type="signal peptide" evidence="2">
    <location>
        <begin position="1"/>
        <end position="20"/>
    </location>
</feature>
<dbReference type="Proteomes" id="UP000029120">
    <property type="component" value="Chromosome 8"/>
</dbReference>
<gene>
    <name evidence="4" type="ordered locus">AALP_Aa8g430800</name>
</gene>
<dbReference type="Pfam" id="PF00450">
    <property type="entry name" value="Peptidase_S10"/>
    <property type="match status" value="1"/>
</dbReference>
<dbReference type="PANTHER" id="PTHR11802">
    <property type="entry name" value="SERINE PROTEASE FAMILY S10 SERINE CARBOXYPEPTIDASE"/>
    <property type="match status" value="1"/>
</dbReference>
<dbReference type="GO" id="GO:0006508">
    <property type="term" value="P:proteolysis"/>
    <property type="evidence" value="ECO:0007669"/>
    <property type="project" value="InterPro"/>
</dbReference>
<dbReference type="OrthoDB" id="1113524at2759"/>
<dbReference type="InterPro" id="IPR000477">
    <property type="entry name" value="RT_dom"/>
</dbReference>
<dbReference type="Gramene" id="KFK27800">
    <property type="protein sequence ID" value="KFK27800"/>
    <property type="gene ID" value="AALP_AA8G430800"/>
</dbReference>
<dbReference type="PRINTS" id="PR00724">
    <property type="entry name" value="CRBOXYPTASEC"/>
</dbReference>
<evidence type="ECO:0000313" key="4">
    <source>
        <dbReference type="EMBL" id="KFK27800.1"/>
    </source>
</evidence>
<dbReference type="GO" id="GO:0019748">
    <property type="term" value="P:secondary metabolic process"/>
    <property type="evidence" value="ECO:0007669"/>
    <property type="project" value="TreeGrafter"/>
</dbReference>
<dbReference type="FunFam" id="3.40.50.1820:FF:000072">
    <property type="entry name" value="Serine carboxypeptidase-like 19"/>
    <property type="match status" value="1"/>
</dbReference>
<dbReference type="GO" id="GO:0004185">
    <property type="term" value="F:serine-type carboxypeptidase activity"/>
    <property type="evidence" value="ECO:0007669"/>
    <property type="project" value="InterPro"/>
</dbReference>
<protein>
    <recommendedName>
        <fullName evidence="3">Reverse transcriptase domain-containing protein</fullName>
    </recommendedName>
</protein>
<dbReference type="InterPro" id="IPR012337">
    <property type="entry name" value="RNaseH-like_sf"/>
</dbReference>
<keyword evidence="2" id="KW-0732">Signal</keyword>
<dbReference type="InterPro" id="IPR002156">
    <property type="entry name" value="RNaseH_domain"/>
</dbReference>
<dbReference type="Gene3D" id="3.40.50.1820">
    <property type="entry name" value="alpha/beta hydrolase"/>
    <property type="match status" value="1"/>
</dbReference>
<organism evidence="4 5">
    <name type="scientific">Arabis alpina</name>
    <name type="common">Alpine rock-cress</name>
    <dbReference type="NCBI Taxonomy" id="50452"/>
    <lineage>
        <taxon>Eukaryota</taxon>
        <taxon>Viridiplantae</taxon>
        <taxon>Streptophyta</taxon>
        <taxon>Embryophyta</taxon>
        <taxon>Tracheophyta</taxon>
        <taxon>Spermatophyta</taxon>
        <taxon>Magnoliopsida</taxon>
        <taxon>eudicotyledons</taxon>
        <taxon>Gunneridae</taxon>
        <taxon>Pentapetalae</taxon>
        <taxon>rosids</taxon>
        <taxon>malvids</taxon>
        <taxon>Brassicales</taxon>
        <taxon>Brassicaceae</taxon>
        <taxon>Arabideae</taxon>
        <taxon>Arabis</taxon>
    </lineage>
</organism>
<dbReference type="InterPro" id="IPR026960">
    <property type="entry name" value="RVT-Znf"/>
</dbReference>
<sequence>MSLTLKLLLLLLVFSHHADSGSIVKFLPGFEGPLPFELETGYIGVGEEEELQLFYYFIKSENNPQEDPLLIWMTGGPGCSSVNGFLYEIGPLTIKIEAYDGNIPSLVPTTYSWTKLANILFLDQPVGSGFSYKRTPITDKSSDTLEVVRVHEFLRKWLDKHPEFFSNPFYVAGDSYSGKIVPALVQKISEENYRCCKPPINLQGYVLGNPVTNIVEELNNRIPYAHGMALISDELYEAMKKICKGNYVFGASRNTECLKLIEKFHKCTDNIHVYNILLSYCDMTSPDCLTYKFLLLSYWANDKRVQDALQVNKGSIEEWVRCSGTILYNKNMNSSLPYHINNSNQGYRSLIYNKLIRLARNRILAIEDEDGLIQRGDVAIGNTATTYFTKLFQSTRQPTEDYVQVFDGFQKRVTDEMNTELTRPVTEDEVRHAIFDIGPDRAPGPDGITGAFYQQFWPDIKEEILSEITLIFQRGAFQGPTNHTNICLIPKPDVPKSMSDFRPIALCNVSYKIISKILVGRLKKVLPGIISNTQAAFIPGRHIMDNVIIAHEMLHSLKRRKRWAKSYMTVKTDISKAYDRMEWQFIKDTMMQMGFNDTWIGWIMMCVETVTFSTLVNGVPTGTIIPHRGIRQGDPLSPYIFILCAEVLSHLFTRAAASKQLKGMKISHTGPTVNHLLFADDALFFCHAHQLSCTTILRLLSEYERVSGQAINLSKSAITFGAKVRDDIKSRLRHILNIHNDGGCGKYLGLPESIGRKKKEIFQSVLDKVKQRTRSWSHRYLSEAGREVLLKTVALALPVYTMNCFKLPKGTCAELNTIIANDWWSKGSDKRSVHWFSWKRMGLPKKEGGLGFRDIENFNLALLGKQVHRLFTNPSSLVAQLLKGRYFPATNIMEAGNGSKPSYIWRSLLDGRELVKKGLRCLVGDGANIRAFQDNWLDTHPPRSPRPISDIPTNIQLVKDLMLRGTNRWNMELLSQTIHAADVQEILKLPVSSSQLHDLIGWNYTKDGMYTVRSGYWLSTHLPDQIPIPPPSRNQHINEAIWKLQTAPKLRHFCWRIISQAMPIGSILQRRGIAQSIQCRRCGDADETPDHLFFGCEYAKQIWEDVGMAWVIRDSHGFYKEAGSGIGTSCTTVLEAELQALLMAVIYAWSKGYERIIFEGDNITVYNLVTGEDLQFGLFNRLSEIRHWLNKFREADIRWVHRESNKTLANKKSNPGYTRTYANKMTFATVKGGGHTAEYKPNESFIMFQRWISGQPL</sequence>
<name>A0A087GD48_ARAAL</name>
<dbReference type="PROSITE" id="PS50878">
    <property type="entry name" value="RT_POL"/>
    <property type="match status" value="1"/>
</dbReference>